<evidence type="ECO:0000313" key="2">
    <source>
        <dbReference type="EMBL" id="MFC3515542.1"/>
    </source>
</evidence>
<protein>
    <recommendedName>
        <fullName evidence="4">Adhesin domain-containing protein</fullName>
    </recommendedName>
</protein>
<comment type="caution">
    <text evidence="2">The sequence shown here is derived from an EMBL/GenBank/DDBJ whole genome shotgun (WGS) entry which is preliminary data.</text>
</comment>
<feature type="region of interest" description="Disordered" evidence="1">
    <location>
        <begin position="201"/>
        <end position="233"/>
    </location>
</feature>
<keyword evidence="3" id="KW-1185">Reference proteome</keyword>
<sequence length="233" mass="23834">MRSGRLVAAGVLAASVSACQLPVQQDGADGVSVGVWQNTVKDTSTLTGSATAIKIDSPAGYVRLRSGGARDSITVEREIRYQGAKPEGVWHRLTGTSLELDGTCGTQCVVSYTVTLPDRVAVTGKMGAGEFEAGKISSLDLTMSAGRVAVQDAAGPVKAVTSVGEVDITLSAAADATIRTDVGAVSLTVPGTDYAVSAKTSVGERSGTLPDRPTGAHRIEVNSSAGEIRLDSR</sequence>
<evidence type="ECO:0008006" key="4">
    <source>
        <dbReference type="Google" id="ProtNLM"/>
    </source>
</evidence>
<name>A0ABV7QRN1_9PSEU</name>
<gene>
    <name evidence="2" type="ORF">ACFORO_35620</name>
</gene>
<accession>A0ABV7QRN1</accession>
<dbReference type="RefSeq" id="WP_377869793.1">
    <property type="nucleotide sequence ID" value="NZ_JBHMAY010000015.1"/>
</dbReference>
<evidence type="ECO:0000256" key="1">
    <source>
        <dbReference type="SAM" id="MobiDB-lite"/>
    </source>
</evidence>
<dbReference type="PROSITE" id="PS51257">
    <property type="entry name" value="PROKAR_LIPOPROTEIN"/>
    <property type="match status" value="1"/>
</dbReference>
<dbReference type="Proteomes" id="UP001595764">
    <property type="component" value="Unassembled WGS sequence"/>
</dbReference>
<proteinExistence type="predicted"/>
<reference evidence="3" key="1">
    <citation type="journal article" date="2019" name="Int. J. Syst. Evol. Microbiol.">
        <title>The Global Catalogue of Microorganisms (GCM) 10K type strain sequencing project: providing services to taxonomists for standard genome sequencing and annotation.</title>
        <authorList>
            <consortium name="The Broad Institute Genomics Platform"/>
            <consortium name="The Broad Institute Genome Sequencing Center for Infectious Disease"/>
            <person name="Wu L."/>
            <person name="Ma J."/>
        </authorList>
    </citation>
    <scope>NUCLEOTIDE SEQUENCE [LARGE SCALE GENOMIC DNA]</scope>
    <source>
        <strain evidence="3">CGMCC 4.7682</strain>
    </source>
</reference>
<dbReference type="EMBL" id="JBHRWI010000051">
    <property type="protein sequence ID" value="MFC3515542.1"/>
    <property type="molecule type" value="Genomic_DNA"/>
</dbReference>
<evidence type="ECO:0000313" key="3">
    <source>
        <dbReference type="Proteomes" id="UP001595764"/>
    </source>
</evidence>
<organism evidence="2 3">
    <name type="scientific">Amycolatopsis halotolerans</name>
    <dbReference type="NCBI Taxonomy" id="330083"/>
    <lineage>
        <taxon>Bacteria</taxon>
        <taxon>Bacillati</taxon>
        <taxon>Actinomycetota</taxon>
        <taxon>Actinomycetes</taxon>
        <taxon>Pseudonocardiales</taxon>
        <taxon>Pseudonocardiaceae</taxon>
        <taxon>Amycolatopsis</taxon>
    </lineage>
</organism>